<keyword evidence="3" id="KW-0813">Transport</keyword>
<feature type="transmembrane region" description="Helical" evidence="8">
    <location>
        <begin position="12"/>
        <end position="31"/>
    </location>
</feature>
<evidence type="ECO:0000256" key="6">
    <source>
        <dbReference type="ARBA" id="ARBA00022989"/>
    </source>
</evidence>
<dbReference type="InterPro" id="IPR037294">
    <property type="entry name" value="ABC_BtuC-like"/>
</dbReference>
<feature type="transmembrane region" description="Helical" evidence="8">
    <location>
        <begin position="51"/>
        <end position="68"/>
    </location>
</feature>
<feature type="transmembrane region" description="Helical" evidence="8">
    <location>
        <begin position="88"/>
        <end position="107"/>
    </location>
</feature>
<comment type="subcellular location">
    <subcellularLocation>
        <location evidence="1">Cell membrane</location>
        <topology evidence="1">Multi-pass membrane protein</topology>
    </subcellularLocation>
</comment>
<keyword evidence="6 8" id="KW-1133">Transmembrane helix</keyword>
<dbReference type="GO" id="GO:0033214">
    <property type="term" value="P:siderophore-iron import into cell"/>
    <property type="evidence" value="ECO:0007669"/>
    <property type="project" value="TreeGrafter"/>
</dbReference>
<dbReference type="InterPro" id="IPR000522">
    <property type="entry name" value="ABC_transptr_permease_BtuC"/>
</dbReference>
<keyword evidence="7 8" id="KW-0472">Membrane</keyword>
<evidence type="ECO:0000256" key="7">
    <source>
        <dbReference type="ARBA" id="ARBA00023136"/>
    </source>
</evidence>
<feature type="transmembrane region" description="Helical" evidence="8">
    <location>
        <begin position="113"/>
        <end position="132"/>
    </location>
</feature>
<evidence type="ECO:0000313" key="9">
    <source>
        <dbReference type="EMBL" id="KDN15787.1"/>
    </source>
</evidence>
<evidence type="ECO:0000313" key="10">
    <source>
        <dbReference type="Proteomes" id="UP000027170"/>
    </source>
</evidence>
<dbReference type="RefSeq" id="WP_202806146.1">
    <property type="nucleotide sequence ID" value="NZ_JFZV01000001.1"/>
</dbReference>
<name>A0A836Z3S5_9NEIS</name>
<proteinExistence type="inferred from homology"/>
<dbReference type="GO" id="GO:0022857">
    <property type="term" value="F:transmembrane transporter activity"/>
    <property type="evidence" value="ECO:0007669"/>
    <property type="project" value="InterPro"/>
</dbReference>
<comment type="similarity">
    <text evidence="2">Belongs to the binding-protein-dependent transport system permease family. FecCD subfamily.</text>
</comment>
<feature type="transmembrane region" description="Helical" evidence="8">
    <location>
        <begin position="299"/>
        <end position="320"/>
    </location>
</feature>
<keyword evidence="5 8" id="KW-0812">Transmembrane</keyword>
<reference evidence="9 10" key="1">
    <citation type="submission" date="2014-03" db="EMBL/GenBank/DDBJ databases">
        <title>The genomes of two eusocial bee gut symbionts.</title>
        <authorList>
            <person name="Kwong W.K."/>
            <person name="Engel P."/>
            <person name="Koch H."/>
            <person name="Moran N.A."/>
        </authorList>
    </citation>
    <scope>NUCLEOTIDE SEQUENCE [LARGE SCALE GENOMIC DNA]</scope>
    <source>
        <strain evidence="10">wkB29</strain>
    </source>
</reference>
<gene>
    <name evidence="9" type="ORF">SALWKB29_0206</name>
</gene>
<feature type="transmembrane region" description="Helical" evidence="8">
    <location>
        <begin position="176"/>
        <end position="202"/>
    </location>
</feature>
<evidence type="ECO:0000256" key="4">
    <source>
        <dbReference type="ARBA" id="ARBA00022475"/>
    </source>
</evidence>
<keyword evidence="10" id="KW-1185">Reference proteome</keyword>
<dbReference type="EMBL" id="JFZV01000001">
    <property type="protein sequence ID" value="KDN15787.1"/>
    <property type="molecule type" value="Genomic_DNA"/>
</dbReference>
<evidence type="ECO:0000256" key="5">
    <source>
        <dbReference type="ARBA" id="ARBA00022692"/>
    </source>
</evidence>
<dbReference type="Pfam" id="PF01032">
    <property type="entry name" value="FecCD"/>
    <property type="match status" value="1"/>
</dbReference>
<comment type="caution">
    <text evidence="9">The sequence shown here is derived from an EMBL/GenBank/DDBJ whole genome shotgun (WGS) entry which is preliminary data.</text>
</comment>
<evidence type="ECO:0000256" key="1">
    <source>
        <dbReference type="ARBA" id="ARBA00004651"/>
    </source>
</evidence>
<dbReference type="PANTHER" id="PTHR30472:SF19">
    <property type="entry name" value="PETROBACTIN IMPORT SYSTEM PERMEASE PROTEIN YCLO"/>
    <property type="match status" value="1"/>
</dbReference>
<dbReference type="Gene3D" id="1.10.3470.10">
    <property type="entry name" value="ABC transporter involved in vitamin B12 uptake, BtuC"/>
    <property type="match status" value="1"/>
</dbReference>
<dbReference type="PANTHER" id="PTHR30472">
    <property type="entry name" value="FERRIC ENTEROBACTIN TRANSPORT SYSTEM PERMEASE PROTEIN"/>
    <property type="match status" value="1"/>
</dbReference>
<organism evidence="9 10">
    <name type="scientific">Snodgrassella communis</name>
    <dbReference type="NCBI Taxonomy" id="2946699"/>
    <lineage>
        <taxon>Bacteria</taxon>
        <taxon>Pseudomonadati</taxon>
        <taxon>Pseudomonadota</taxon>
        <taxon>Betaproteobacteria</taxon>
        <taxon>Neisseriales</taxon>
        <taxon>Neisseriaceae</taxon>
        <taxon>Snodgrassella</taxon>
    </lineage>
</organism>
<keyword evidence="4" id="KW-1003">Cell membrane</keyword>
<feature type="transmembrane region" description="Helical" evidence="8">
    <location>
        <begin position="139"/>
        <end position="156"/>
    </location>
</feature>
<protein>
    <submittedName>
        <fullName evidence="9">Iron(III) ABC transporter, permease protein</fullName>
    </submittedName>
</protein>
<evidence type="ECO:0000256" key="8">
    <source>
        <dbReference type="SAM" id="Phobius"/>
    </source>
</evidence>
<sequence length="324" mass="35780">MQLNPTMPSHYASARFLGVLSILLIITSILFMTYGVKGGWDFVLQLRGKKLLMLLTVAYAVGVSTLLFQTLTHNPILTPGLLGYDSLYLLLQTVTLFVFGAVGYTSIGALSKFIIEAPLMMIASLLLFRTLTKNSNGDLARLILTGMIFGVMFRSFNSLLQRLIDPTVFAVAQTRYFAQFTSVNLSMLIIGISVMLVSTVWIWHMRFQLDVLMLGRHASIALGINYARLSRSILLWIALLVSVSTALVGPVSFFGLLICALVNACVPNMKHQLRIPAAFLVAALVLISGQLLFEHLFGMQGVLSVVIEFCGGIVFLWLVLKRKR</sequence>
<dbReference type="GO" id="GO:0005886">
    <property type="term" value="C:plasma membrane"/>
    <property type="evidence" value="ECO:0007669"/>
    <property type="project" value="UniProtKB-SubCell"/>
</dbReference>
<feature type="transmembrane region" description="Helical" evidence="8">
    <location>
        <begin position="273"/>
        <end position="293"/>
    </location>
</feature>
<dbReference type="Proteomes" id="UP000027170">
    <property type="component" value="Unassembled WGS sequence"/>
</dbReference>
<evidence type="ECO:0000256" key="3">
    <source>
        <dbReference type="ARBA" id="ARBA00022448"/>
    </source>
</evidence>
<accession>A0A836Z3S5</accession>
<dbReference type="SUPFAM" id="SSF81345">
    <property type="entry name" value="ABC transporter involved in vitamin B12 uptake, BtuC"/>
    <property type="match status" value="1"/>
</dbReference>
<feature type="transmembrane region" description="Helical" evidence="8">
    <location>
        <begin position="233"/>
        <end position="266"/>
    </location>
</feature>
<evidence type="ECO:0000256" key="2">
    <source>
        <dbReference type="ARBA" id="ARBA00007935"/>
    </source>
</evidence>
<dbReference type="AlphaFoldDB" id="A0A836Z3S5"/>